<dbReference type="Gene3D" id="2.40.170.20">
    <property type="entry name" value="TonB-dependent receptor, beta-barrel domain"/>
    <property type="match status" value="1"/>
</dbReference>
<dbReference type="PANTHER" id="PTHR30069">
    <property type="entry name" value="TONB-DEPENDENT OUTER MEMBRANE RECEPTOR"/>
    <property type="match status" value="1"/>
</dbReference>
<evidence type="ECO:0000256" key="10">
    <source>
        <dbReference type="SAM" id="MobiDB-lite"/>
    </source>
</evidence>
<evidence type="ECO:0000256" key="5">
    <source>
        <dbReference type="ARBA" id="ARBA00022729"/>
    </source>
</evidence>
<gene>
    <name evidence="12" type="ORF">G0Q06_12550</name>
</gene>
<dbReference type="Pfam" id="PF00593">
    <property type="entry name" value="TonB_dep_Rec_b-barrel"/>
    <property type="match status" value="1"/>
</dbReference>
<reference evidence="12 13" key="1">
    <citation type="submission" date="2020-02" db="EMBL/GenBank/DDBJ databases">
        <title>Albibacoteraceae fam. nov., the first described family within the subdivision 4 Verrucomicrobia.</title>
        <authorList>
            <person name="Xi F."/>
        </authorList>
    </citation>
    <scope>NUCLEOTIDE SEQUENCE [LARGE SCALE GENOMIC DNA]</scope>
    <source>
        <strain evidence="12 13">CK1056</strain>
    </source>
</reference>
<keyword evidence="6" id="KW-0798">TonB box</keyword>
<keyword evidence="4" id="KW-0812">Transmembrane</keyword>
<feature type="region of interest" description="Disordered" evidence="10">
    <location>
        <begin position="590"/>
        <end position="611"/>
    </location>
</feature>
<evidence type="ECO:0000256" key="1">
    <source>
        <dbReference type="ARBA" id="ARBA00004571"/>
    </source>
</evidence>
<dbReference type="EMBL" id="JAAGNX010000003">
    <property type="protein sequence ID" value="NDV63287.1"/>
    <property type="molecule type" value="Genomic_DNA"/>
</dbReference>
<dbReference type="GO" id="GO:0015344">
    <property type="term" value="F:siderophore uptake transmembrane transporter activity"/>
    <property type="evidence" value="ECO:0007669"/>
    <property type="project" value="TreeGrafter"/>
</dbReference>
<proteinExistence type="predicted"/>
<keyword evidence="5" id="KW-0732">Signal</keyword>
<accession>A0A6B2M583</accession>
<keyword evidence="13" id="KW-1185">Reference proteome</keyword>
<dbReference type="PANTHER" id="PTHR30069:SF29">
    <property type="entry name" value="HEMOGLOBIN AND HEMOGLOBIN-HAPTOGLOBIN-BINDING PROTEIN 1-RELATED"/>
    <property type="match status" value="1"/>
</dbReference>
<keyword evidence="9" id="KW-0998">Cell outer membrane</keyword>
<dbReference type="RefSeq" id="WP_238710811.1">
    <property type="nucleotide sequence ID" value="NZ_JAAGNX010000003.1"/>
</dbReference>
<sequence length="611" mass="67337">MENWKRTSPETKGFLIALVLMTQAVAWSDPVVELTAFPVYAGSSLAGPDQVVGQLSERMEREVRVDLQSRGGSRYQNDISIRGGIFEGTGLMVGGLSLFDPQTGHYFSEIPLDPAFFSGAQLYTGVNNALNGFNSTAGSIDWSWAAIEPGGRLSFSLGSDNQWGLSAVVSEELDERTGLQLAVGRESGDGSVQFGDFDLTRVSGRIEWKLGSGTLRIFGGYVDKFYGWPSMYTGISSLNETDHYQVSLVGWQYETRGDRSFHRIGGYWRMLDDDYEFNRSAPNKFFEHETEVFSLQGDGAFSTAVVDFIYRWTLVKDDLISSTSLVNGSFSKREYGELALLGQRRIGTDFGELTLYGGMGIESSDQDSTVGSPQAGARLSGSLEDGSWTLYAEYSESSQVPGYTVLNSGPSGLFGGNPDLGREHAETIEAGFHAQQGNIAGKLVLFQRRDSNLVDWVFSSASPNARQAAPVDITVEGIEAWLSWSAGTTRLDLGYAYLDKESTYASNLVDPASFYALNYARHRLLASAEKELFKGLSVRAEVEYREHPSNALRAGGDEAFRLHLQADWDNFFHKDWRLVVRLDNLTDEKFQPIPGTPGPGREGRATLSYSW</sequence>
<name>A0A6B2M583_9BACT</name>
<evidence type="ECO:0000259" key="11">
    <source>
        <dbReference type="Pfam" id="PF00593"/>
    </source>
</evidence>
<dbReference type="SUPFAM" id="SSF56935">
    <property type="entry name" value="Porins"/>
    <property type="match status" value="1"/>
</dbReference>
<dbReference type="GO" id="GO:0009279">
    <property type="term" value="C:cell outer membrane"/>
    <property type="evidence" value="ECO:0007669"/>
    <property type="project" value="UniProtKB-SubCell"/>
</dbReference>
<comment type="subcellular location">
    <subcellularLocation>
        <location evidence="1">Cell outer membrane</location>
        <topology evidence="1">Multi-pass membrane protein</topology>
    </subcellularLocation>
</comment>
<evidence type="ECO:0000256" key="6">
    <source>
        <dbReference type="ARBA" id="ARBA00023077"/>
    </source>
</evidence>
<protein>
    <submittedName>
        <fullName evidence="12">TonB-dependent receptor</fullName>
    </submittedName>
</protein>
<dbReference type="InterPro" id="IPR036942">
    <property type="entry name" value="Beta-barrel_TonB_sf"/>
</dbReference>
<evidence type="ECO:0000256" key="3">
    <source>
        <dbReference type="ARBA" id="ARBA00022452"/>
    </source>
</evidence>
<dbReference type="InterPro" id="IPR039426">
    <property type="entry name" value="TonB-dep_rcpt-like"/>
</dbReference>
<evidence type="ECO:0000313" key="13">
    <source>
        <dbReference type="Proteomes" id="UP000478417"/>
    </source>
</evidence>
<keyword evidence="3" id="KW-1134">Transmembrane beta strand</keyword>
<evidence type="ECO:0000256" key="7">
    <source>
        <dbReference type="ARBA" id="ARBA00023136"/>
    </source>
</evidence>
<keyword evidence="8 12" id="KW-0675">Receptor</keyword>
<evidence type="ECO:0000256" key="9">
    <source>
        <dbReference type="ARBA" id="ARBA00023237"/>
    </source>
</evidence>
<dbReference type="InterPro" id="IPR000531">
    <property type="entry name" value="Beta-barrel_TonB"/>
</dbReference>
<dbReference type="AlphaFoldDB" id="A0A6B2M583"/>
<feature type="domain" description="TonB-dependent receptor-like beta-barrel" evidence="11">
    <location>
        <begin position="197"/>
        <end position="585"/>
    </location>
</feature>
<evidence type="ECO:0000256" key="8">
    <source>
        <dbReference type="ARBA" id="ARBA00023170"/>
    </source>
</evidence>
<comment type="caution">
    <text evidence="12">The sequence shown here is derived from an EMBL/GenBank/DDBJ whole genome shotgun (WGS) entry which is preliminary data.</text>
</comment>
<evidence type="ECO:0000313" key="12">
    <source>
        <dbReference type="EMBL" id="NDV63287.1"/>
    </source>
</evidence>
<keyword evidence="7" id="KW-0472">Membrane</keyword>
<dbReference type="GO" id="GO:0044718">
    <property type="term" value="P:siderophore transmembrane transport"/>
    <property type="evidence" value="ECO:0007669"/>
    <property type="project" value="TreeGrafter"/>
</dbReference>
<organism evidence="12 13">
    <name type="scientific">Oceanipulchritudo coccoides</name>
    <dbReference type="NCBI Taxonomy" id="2706888"/>
    <lineage>
        <taxon>Bacteria</taxon>
        <taxon>Pseudomonadati</taxon>
        <taxon>Verrucomicrobiota</taxon>
        <taxon>Opitutia</taxon>
        <taxon>Puniceicoccales</taxon>
        <taxon>Oceanipulchritudinaceae</taxon>
        <taxon>Oceanipulchritudo</taxon>
    </lineage>
</organism>
<keyword evidence="2" id="KW-0813">Transport</keyword>
<evidence type="ECO:0000256" key="2">
    <source>
        <dbReference type="ARBA" id="ARBA00022448"/>
    </source>
</evidence>
<dbReference type="Proteomes" id="UP000478417">
    <property type="component" value="Unassembled WGS sequence"/>
</dbReference>
<evidence type="ECO:0000256" key="4">
    <source>
        <dbReference type="ARBA" id="ARBA00022692"/>
    </source>
</evidence>